<protein>
    <submittedName>
        <fullName evidence="6">Methyltransferase type 11</fullName>
    </submittedName>
</protein>
<dbReference type="RefSeq" id="WP_013030314.1">
    <property type="nucleotide sequence ID" value="NC_013959.1"/>
</dbReference>
<keyword evidence="4" id="KW-0949">S-adenosyl-L-methionine</keyword>
<evidence type="ECO:0000256" key="2">
    <source>
        <dbReference type="ARBA" id="ARBA00022603"/>
    </source>
</evidence>
<dbReference type="PANTHER" id="PTHR43591:SF24">
    <property type="entry name" value="2-METHOXY-6-POLYPRENYL-1,4-BENZOQUINOL METHYLASE, MITOCHONDRIAL"/>
    <property type="match status" value="1"/>
</dbReference>
<evidence type="ECO:0000313" key="7">
    <source>
        <dbReference type="Proteomes" id="UP000001625"/>
    </source>
</evidence>
<dbReference type="KEGG" id="slt:Slit_2188"/>
<feature type="domain" description="Methyltransferase" evidence="5">
    <location>
        <begin position="46"/>
        <end position="139"/>
    </location>
</feature>
<evidence type="ECO:0000256" key="4">
    <source>
        <dbReference type="ARBA" id="ARBA00022691"/>
    </source>
</evidence>
<dbReference type="SUPFAM" id="SSF53335">
    <property type="entry name" value="S-adenosyl-L-methionine-dependent methyltransferases"/>
    <property type="match status" value="1"/>
</dbReference>
<keyword evidence="2 6" id="KW-0489">Methyltransferase</keyword>
<dbReference type="Pfam" id="PF13649">
    <property type="entry name" value="Methyltransf_25"/>
    <property type="match status" value="1"/>
</dbReference>
<dbReference type="AlphaFoldDB" id="D5CUM9"/>
<keyword evidence="3 6" id="KW-0808">Transferase</keyword>
<dbReference type="EMBL" id="CP001965">
    <property type="protein sequence ID" value="ADE12416.1"/>
    <property type="molecule type" value="Genomic_DNA"/>
</dbReference>
<keyword evidence="7" id="KW-1185">Reference proteome</keyword>
<dbReference type="PANTHER" id="PTHR43591">
    <property type="entry name" value="METHYLTRANSFERASE"/>
    <property type="match status" value="1"/>
</dbReference>
<evidence type="ECO:0000313" key="6">
    <source>
        <dbReference type="EMBL" id="ADE12416.1"/>
    </source>
</evidence>
<dbReference type="GO" id="GO:0032259">
    <property type="term" value="P:methylation"/>
    <property type="evidence" value="ECO:0007669"/>
    <property type="project" value="UniProtKB-KW"/>
</dbReference>
<dbReference type="GO" id="GO:0009234">
    <property type="term" value="P:menaquinone biosynthetic process"/>
    <property type="evidence" value="ECO:0007669"/>
    <property type="project" value="UniProtKB-KW"/>
</dbReference>
<evidence type="ECO:0000256" key="3">
    <source>
        <dbReference type="ARBA" id="ARBA00022679"/>
    </source>
</evidence>
<dbReference type="InterPro" id="IPR004033">
    <property type="entry name" value="UbiE/COQ5_MeTrFase"/>
</dbReference>
<keyword evidence="1" id="KW-0474">Menaquinone biosynthesis</keyword>
<dbReference type="Proteomes" id="UP000001625">
    <property type="component" value="Chromosome"/>
</dbReference>
<name>D5CUM9_SIDLE</name>
<dbReference type="Gene3D" id="3.40.50.150">
    <property type="entry name" value="Vaccinia Virus protein VP39"/>
    <property type="match status" value="1"/>
</dbReference>
<dbReference type="InterPro" id="IPR029063">
    <property type="entry name" value="SAM-dependent_MTases_sf"/>
</dbReference>
<evidence type="ECO:0000259" key="5">
    <source>
        <dbReference type="Pfam" id="PF13649"/>
    </source>
</evidence>
<dbReference type="InterPro" id="IPR041698">
    <property type="entry name" value="Methyltransf_25"/>
</dbReference>
<evidence type="ECO:0000256" key="1">
    <source>
        <dbReference type="ARBA" id="ARBA00022428"/>
    </source>
</evidence>
<dbReference type="HOGENOM" id="CLU_037990_2_3_4"/>
<dbReference type="CDD" id="cd02440">
    <property type="entry name" value="AdoMet_MTases"/>
    <property type="match status" value="1"/>
</dbReference>
<organism evidence="6 7">
    <name type="scientific">Sideroxydans lithotrophicus (strain ES-1)</name>
    <dbReference type="NCBI Taxonomy" id="580332"/>
    <lineage>
        <taxon>Bacteria</taxon>
        <taxon>Pseudomonadati</taxon>
        <taxon>Pseudomonadota</taxon>
        <taxon>Betaproteobacteria</taxon>
        <taxon>Nitrosomonadales</taxon>
        <taxon>Gallionellaceae</taxon>
        <taxon>Sideroxydans</taxon>
    </lineage>
</organism>
<sequence>MSQNPLSATAPWNLVADGYAETTMLVFEQFADEAIAASNLKPNSTVLDVACGPGTLALRLAQQAGQVHGIDFSEAMLAIFRNKIEQAGHRNIALHCGDAQTLPYADATFDAAFSLFGLMFFPDRQKGFAEIYRTLKPGGSIAITSWAPVDQSPAMQTMFGALRAIKPDLPQPQRSVATLENPQRFRQEMEEAGFRYIEIRSVTKAFPVGSTAEFWDNMVKGSAPIQMMKKGLGEEQWREKEKLALAWLEETLPTLKGPLTSDAWLGVGVK</sequence>
<accession>D5CUM9</accession>
<dbReference type="OrthoDB" id="529208at2"/>
<dbReference type="eggNOG" id="COG2226">
    <property type="taxonomic scope" value="Bacteria"/>
</dbReference>
<dbReference type="PROSITE" id="PS51608">
    <property type="entry name" value="SAM_MT_UBIE"/>
    <property type="match status" value="1"/>
</dbReference>
<gene>
    <name evidence="6" type="ordered locus">Slit_2188</name>
</gene>
<reference evidence="6 7" key="1">
    <citation type="submission" date="2010-03" db="EMBL/GenBank/DDBJ databases">
        <title>Complete sequence of Sideroxydans lithotrophicus ES-1.</title>
        <authorList>
            <consortium name="US DOE Joint Genome Institute"/>
            <person name="Lucas S."/>
            <person name="Copeland A."/>
            <person name="Lapidus A."/>
            <person name="Cheng J.-F."/>
            <person name="Bruce D."/>
            <person name="Goodwin L."/>
            <person name="Pitluck S."/>
            <person name="Munk A.C."/>
            <person name="Detter J.C."/>
            <person name="Han C."/>
            <person name="Tapia R."/>
            <person name="Larimer F."/>
            <person name="Land M."/>
            <person name="Hauser L."/>
            <person name="Kyrpides N."/>
            <person name="Ivanova N."/>
            <person name="Emerson D."/>
            <person name="Woyke T."/>
        </authorList>
    </citation>
    <scope>NUCLEOTIDE SEQUENCE [LARGE SCALE GENOMIC DNA]</scope>
    <source>
        <strain evidence="6 7">ES-1</strain>
    </source>
</reference>
<dbReference type="GO" id="GO:0008168">
    <property type="term" value="F:methyltransferase activity"/>
    <property type="evidence" value="ECO:0007669"/>
    <property type="project" value="UniProtKB-KW"/>
</dbReference>
<proteinExistence type="predicted"/>